<organism evidence="10 11">
    <name type="scientific">Lujinxingia litoralis</name>
    <dbReference type="NCBI Taxonomy" id="2211119"/>
    <lineage>
        <taxon>Bacteria</taxon>
        <taxon>Deltaproteobacteria</taxon>
        <taxon>Bradymonadales</taxon>
        <taxon>Lujinxingiaceae</taxon>
        <taxon>Lujinxingia</taxon>
    </lineage>
</organism>
<dbReference type="InterPro" id="IPR013471">
    <property type="entry name" value="RNase_Z/BN"/>
</dbReference>
<feature type="binding site" evidence="8">
    <location>
        <position position="211"/>
    </location>
    <ligand>
        <name>Zn(2+)</name>
        <dbReference type="ChEBI" id="CHEBI:29105"/>
        <label>2</label>
        <note>catalytic</note>
    </ligand>
</feature>
<dbReference type="Pfam" id="PF12706">
    <property type="entry name" value="Lactamase_B_2"/>
    <property type="match status" value="1"/>
</dbReference>
<evidence type="ECO:0000256" key="8">
    <source>
        <dbReference type="HAMAP-Rule" id="MF_01818"/>
    </source>
</evidence>
<proteinExistence type="inferred from homology"/>
<comment type="function">
    <text evidence="8">Zinc phosphodiesterase, which displays some tRNA 3'-processing endonuclease activity. Probably involved in tRNA maturation, by removing a 3'-trailer from precursor tRNA.</text>
</comment>
<evidence type="ECO:0000256" key="3">
    <source>
        <dbReference type="ARBA" id="ARBA00022722"/>
    </source>
</evidence>
<dbReference type="EMBL" id="QHKO01000002">
    <property type="protein sequence ID" value="RAL23900.1"/>
    <property type="molecule type" value="Genomic_DNA"/>
</dbReference>
<evidence type="ECO:0000313" key="10">
    <source>
        <dbReference type="EMBL" id="RAL23900.1"/>
    </source>
</evidence>
<accession>A0A328C8S8</accession>
<comment type="subunit">
    <text evidence="1 8">Homodimer.</text>
</comment>
<keyword evidence="7 8" id="KW-0862">Zinc</keyword>
<dbReference type="CDD" id="cd07717">
    <property type="entry name" value="RNaseZ_ZiPD-like_MBL-fold"/>
    <property type="match status" value="1"/>
</dbReference>
<comment type="caution">
    <text evidence="10">The sequence shown here is derived from an EMBL/GenBank/DDBJ whole genome shotgun (WGS) entry which is preliminary data.</text>
</comment>
<evidence type="ECO:0000256" key="7">
    <source>
        <dbReference type="ARBA" id="ARBA00022833"/>
    </source>
</evidence>
<keyword evidence="4 8" id="KW-0479">Metal-binding</keyword>
<reference evidence="10 11" key="1">
    <citation type="submission" date="2018-05" db="EMBL/GenBank/DDBJ databases">
        <title>Lujinxingia marina gen. nov. sp. nov., a new facultative anaerobic member of the class Deltaproteobacteria, and proposal of Lujinxingaceae fam. nov.</title>
        <authorList>
            <person name="Li C.-M."/>
        </authorList>
    </citation>
    <scope>NUCLEOTIDE SEQUENCE [LARGE SCALE GENOMIC DNA]</scope>
    <source>
        <strain evidence="10 11">B210</strain>
    </source>
</reference>
<feature type="binding site" evidence="8">
    <location>
        <position position="140"/>
    </location>
    <ligand>
        <name>Zn(2+)</name>
        <dbReference type="ChEBI" id="CHEBI:29105"/>
        <label>1</label>
        <note>catalytic</note>
    </ligand>
</feature>
<dbReference type="InterPro" id="IPR036866">
    <property type="entry name" value="RibonucZ/Hydroxyglut_hydro"/>
</dbReference>
<keyword evidence="11" id="KW-1185">Reference proteome</keyword>
<dbReference type="InterPro" id="IPR001279">
    <property type="entry name" value="Metallo-B-lactamas"/>
</dbReference>
<feature type="binding site" evidence="8">
    <location>
        <position position="211"/>
    </location>
    <ligand>
        <name>Zn(2+)</name>
        <dbReference type="ChEBI" id="CHEBI:29105"/>
        <label>1</label>
        <note>catalytic</note>
    </ligand>
</feature>
<gene>
    <name evidence="8 10" type="primary">rnz</name>
    <name evidence="10" type="ORF">DL240_07060</name>
</gene>
<evidence type="ECO:0000256" key="1">
    <source>
        <dbReference type="ARBA" id="ARBA00011738"/>
    </source>
</evidence>
<dbReference type="AlphaFoldDB" id="A0A328C8S8"/>
<dbReference type="GO" id="GO:0042781">
    <property type="term" value="F:3'-tRNA processing endoribonuclease activity"/>
    <property type="evidence" value="ECO:0007669"/>
    <property type="project" value="UniProtKB-UniRule"/>
</dbReference>
<dbReference type="FunFam" id="3.60.15.10:FF:000002">
    <property type="entry name" value="Ribonuclease Z"/>
    <property type="match status" value="1"/>
</dbReference>
<feature type="binding site" evidence="8">
    <location>
        <position position="67"/>
    </location>
    <ligand>
        <name>Zn(2+)</name>
        <dbReference type="ChEBI" id="CHEBI:29105"/>
        <label>2</label>
        <note>catalytic</note>
    </ligand>
</feature>
<evidence type="ECO:0000256" key="5">
    <source>
        <dbReference type="ARBA" id="ARBA00022759"/>
    </source>
</evidence>
<feature type="binding site" evidence="8">
    <location>
        <position position="64"/>
    </location>
    <ligand>
        <name>Zn(2+)</name>
        <dbReference type="ChEBI" id="CHEBI:29105"/>
        <label>1</label>
        <note>catalytic</note>
    </ligand>
</feature>
<evidence type="ECO:0000313" key="11">
    <source>
        <dbReference type="Proteomes" id="UP000249169"/>
    </source>
</evidence>
<dbReference type="PANTHER" id="PTHR46018:SF2">
    <property type="entry name" value="ZINC PHOSPHODIESTERASE ELAC PROTEIN 1"/>
    <property type="match status" value="1"/>
</dbReference>
<feature type="binding site" evidence="8">
    <location>
        <position position="62"/>
    </location>
    <ligand>
        <name>Zn(2+)</name>
        <dbReference type="ChEBI" id="CHEBI:29105"/>
        <label>1</label>
        <note>catalytic</note>
    </ligand>
</feature>
<dbReference type="Gene3D" id="3.60.15.10">
    <property type="entry name" value="Ribonuclease Z/Hydroxyacylglutathione hydrolase-like"/>
    <property type="match status" value="1"/>
</dbReference>
<evidence type="ECO:0000259" key="9">
    <source>
        <dbReference type="Pfam" id="PF12706"/>
    </source>
</evidence>
<dbReference type="Pfam" id="PF23023">
    <property type="entry name" value="Anti-Pycsar_Apyc1"/>
    <property type="match status" value="1"/>
</dbReference>
<dbReference type="SUPFAM" id="SSF56281">
    <property type="entry name" value="Metallo-hydrolase/oxidoreductase"/>
    <property type="match status" value="1"/>
</dbReference>
<dbReference type="GO" id="GO:0008270">
    <property type="term" value="F:zinc ion binding"/>
    <property type="evidence" value="ECO:0007669"/>
    <property type="project" value="UniProtKB-UniRule"/>
</dbReference>
<dbReference type="NCBIfam" id="TIGR02651">
    <property type="entry name" value="RNase_Z"/>
    <property type="match status" value="1"/>
</dbReference>
<comment type="catalytic activity">
    <reaction evidence="8">
        <text>Endonucleolytic cleavage of RNA, removing extra 3' nucleotides from tRNA precursor, generating 3' termini of tRNAs. A 3'-hydroxy group is left at the tRNA terminus and a 5'-phosphoryl group is left at the trailer molecule.</text>
        <dbReference type="EC" id="3.1.26.11"/>
    </reaction>
</comment>
<sequence>MSIQIVFLGTGSGKPMPQRNVSSVALFREGELFLFDCGEATQLQLTRSGLRPGAIRAIFLSHFHGDHVNGLPGLIGSLTLNQREEALDIYGPRGLRRWFKTLHELHILRPGFRVRLHEVAGPGKVFEGDGFHVATQALNHRVETWGYTLIEDQRPGRFDLEQARELGIPSGPLFGRLQRGETITLSDGRQITPSQVLGPARPGLKIAYCCDTIPCEGALELARDADLVIHEATYVAGEERSAHQRGHSTSADAARCAREAGAQRLILTHISQKHLDLHEVLRGARSIFPNTEIARDLAEFSVERKDQ</sequence>
<keyword evidence="2 8" id="KW-0819">tRNA processing</keyword>
<feature type="active site" description="Proton acceptor" evidence="8">
    <location>
        <position position="66"/>
    </location>
</feature>
<comment type="cofactor">
    <cofactor evidence="8">
        <name>Zn(2+)</name>
        <dbReference type="ChEBI" id="CHEBI:29105"/>
    </cofactor>
    <text evidence="8">Binds 2 Zn(2+) ions.</text>
</comment>
<dbReference type="PANTHER" id="PTHR46018">
    <property type="entry name" value="ZINC PHOSPHODIESTERASE ELAC PROTEIN 1"/>
    <property type="match status" value="1"/>
</dbReference>
<evidence type="ECO:0000256" key="4">
    <source>
        <dbReference type="ARBA" id="ARBA00022723"/>
    </source>
</evidence>
<name>A0A328C8S8_9DELT</name>
<keyword evidence="5 8" id="KW-0255">Endonuclease</keyword>
<evidence type="ECO:0000256" key="2">
    <source>
        <dbReference type="ARBA" id="ARBA00022694"/>
    </source>
</evidence>
<evidence type="ECO:0000256" key="6">
    <source>
        <dbReference type="ARBA" id="ARBA00022801"/>
    </source>
</evidence>
<dbReference type="HAMAP" id="MF_01818">
    <property type="entry name" value="RNase_Z_BN"/>
    <property type="match status" value="1"/>
</dbReference>
<feature type="binding site" evidence="8">
    <location>
        <position position="269"/>
    </location>
    <ligand>
        <name>Zn(2+)</name>
        <dbReference type="ChEBI" id="CHEBI:29105"/>
        <label>2</label>
        <note>catalytic</note>
    </ligand>
</feature>
<keyword evidence="6 8" id="KW-0378">Hydrolase</keyword>
<protein>
    <recommendedName>
        <fullName evidence="8">Ribonuclease Z</fullName>
        <shortName evidence="8">RNase Z</shortName>
        <ecNumber evidence="8">3.1.26.11</ecNumber>
    </recommendedName>
    <alternativeName>
        <fullName evidence="8">tRNA 3 endonuclease</fullName>
    </alternativeName>
    <alternativeName>
        <fullName evidence="8">tRNase Z</fullName>
    </alternativeName>
</protein>
<feature type="domain" description="Metallo-beta-lactamase" evidence="9">
    <location>
        <begin position="201"/>
        <end position="270"/>
    </location>
</feature>
<keyword evidence="3 8" id="KW-0540">Nuclease</keyword>
<dbReference type="GO" id="GO:0042802">
    <property type="term" value="F:identical protein binding"/>
    <property type="evidence" value="ECO:0007669"/>
    <property type="project" value="UniProtKB-ARBA"/>
</dbReference>
<dbReference type="Proteomes" id="UP000249169">
    <property type="component" value="Unassembled WGS sequence"/>
</dbReference>
<dbReference type="EC" id="3.1.26.11" evidence="8"/>
<feature type="binding site" evidence="8">
    <location>
        <position position="66"/>
    </location>
    <ligand>
        <name>Zn(2+)</name>
        <dbReference type="ChEBI" id="CHEBI:29105"/>
        <label>2</label>
        <note>catalytic</note>
    </ligand>
</feature>
<comment type="similarity">
    <text evidence="8">Belongs to the RNase Z family.</text>
</comment>
<dbReference type="NCBIfam" id="NF000801">
    <property type="entry name" value="PRK00055.1-3"/>
    <property type="match status" value="1"/>
</dbReference>
<dbReference type="RefSeq" id="WP_111729154.1">
    <property type="nucleotide sequence ID" value="NZ_QHKO01000002.1"/>
</dbReference>